<reference evidence="3" key="1">
    <citation type="submission" date="2018-11" db="EMBL/GenBank/DDBJ databases">
        <authorList>
            <person name="Alioto T."/>
            <person name="Alioto T."/>
        </authorList>
    </citation>
    <scope>NUCLEOTIDE SEQUENCE</scope>
</reference>
<evidence type="ECO:0000313" key="3">
    <source>
        <dbReference type="EMBL" id="VDI57318.1"/>
    </source>
</evidence>
<keyword evidence="1" id="KW-0479">Metal-binding</keyword>
<dbReference type="PANTHER" id="PTHR24104:SF25">
    <property type="entry name" value="PROTEIN LIN-41"/>
    <property type="match status" value="1"/>
</dbReference>
<keyword evidence="4" id="KW-1185">Reference proteome</keyword>
<dbReference type="AlphaFoldDB" id="A0A8B6G1E2"/>
<sequence>MRKSTSIRKAQVPVSCYFCKGQGIKWKCEECNVRMCHSCKVTVHQGLSSTQDHDVVSIQDIRKSSSNPQEVTSVVISSVFNSYTTSVPAVHALLCSNDDLLYFNICRGQSEDQFIKGKLLKSSIRVLQTLKIRAFDMTINKDGEILFIEHGVDKIQMVSPDGEVETVLDISPMRSLAIHVNKDNEVIVGLREQGPPFPVQEFSVRQVIIFGSDYQRKVTLEFDKKGNKLFSYAARIRTDSRNVVYVIDCLDDDNNGRIVAVDRHCRLKFTYDGQKNLGTFRPEGITITPSDNIVVADLANATLHVINSKGDLLGLQFIFKDLGINDPCSLCFDSEGYLLIGCAYGKNEDYGKIHVVKMVDSLV</sequence>
<name>A0A8B6G1E2_MYTGA</name>
<dbReference type="Proteomes" id="UP000596742">
    <property type="component" value="Unassembled WGS sequence"/>
</dbReference>
<dbReference type="InterPro" id="IPR000315">
    <property type="entry name" value="Znf_B-box"/>
</dbReference>
<dbReference type="InterPro" id="IPR050952">
    <property type="entry name" value="TRIM-NHL_E3_ligases"/>
</dbReference>
<evidence type="ECO:0000259" key="2">
    <source>
        <dbReference type="PROSITE" id="PS50119"/>
    </source>
</evidence>
<keyword evidence="1" id="KW-0863">Zinc-finger</keyword>
<keyword evidence="1" id="KW-0862">Zinc</keyword>
<comment type="caution">
    <text evidence="3">The sequence shown here is derived from an EMBL/GenBank/DDBJ whole genome shotgun (WGS) entry which is preliminary data.</text>
</comment>
<dbReference type="SUPFAM" id="SSF101898">
    <property type="entry name" value="NHL repeat"/>
    <property type="match status" value="1"/>
</dbReference>
<dbReference type="GO" id="GO:0008270">
    <property type="term" value="F:zinc ion binding"/>
    <property type="evidence" value="ECO:0007669"/>
    <property type="project" value="UniProtKB-KW"/>
</dbReference>
<evidence type="ECO:0000256" key="1">
    <source>
        <dbReference type="PROSITE-ProRule" id="PRU00024"/>
    </source>
</evidence>
<dbReference type="InterPro" id="IPR011042">
    <property type="entry name" value="6-blade_b-propeller_TolB-like"/>
</dbReference>
<dbReference type="OrthoDB" id="6106379at2759"/>
<organism evidence="3 4">
    <name type="scientific">Mytilus galloprovincialis</name>
    <name type="common">Mediterranean mussel</name>
    <dbReference type="NCBI Taxonomy" id="29158"/>
    <lineage>
        <taxon>Eukaryota</taxon>
        <taxon>Metazoa</taxon>
        <taxon>Spiralia</taxon>
        <taxon>Lophotrochozoa</taxon>
        <taxon>Mollusca</taxon>
        <taxon>Bivalvia</taxon>
        <taxon>Autobranchia</taxon>
        <taxon>Pteriomorphia</taxon>
        <taxon>Mytilida</taxon>
        <taxon>Mytiloidea</taxon>
        <taxon>Mytilidae</taxon>
        <taxon>Mytilinae</taxon>
        <taxon>Mytilus</taxon>
    </lineage>
</organism>
<feature type="domain" description="B box-type" evidence="2">
    <location>
        <begin position="11"/>
        <end position="58"/>
    </location>
</feature>
<dbReference type="SUPFAM" id="SSF57845">
    <property type="entry name" value="B-box zinc-binding domain"/>
    <property type="match status" value="1"/>
</dbReference>
<dbReference type="EMBL" id="UYJE01007721">
    <property type="protein sequence ID" value="VDI57318.1"/>
    <property type="molecule type" value="Genomic_DNA"/>
</dbReference>
<dbReference type="Pfam" id="PF00643">
    <property type="entry name" value="zf-B_box"/>
    <property type="match status" value="1"/>
</dbReference>
<evidence type="ECO:0000313" key="4">
    <source>
        <dbReference type="Proteomes" id="UP000596742"/>
    </source>
</evidence>
<dbReference type="PROSITE" id="PS50119">
    <property type="entry name" value="ZF_BBOX"/>
    <property type="match status" value="1"/>
</dbReference>
<protein>
    <recommendedName>
        <fullName evidence="2">B box-type domain-containing protein</fullName>
    </recommendedName>
</protein>
<gene>
    <name evidence="3" type="ORF">MGAL_10B004929</name>
</gene>
<dbReference type="CDD" id="cd19757">
    <property type="entry name" value="Bbox1"/>
    <property type="match status" value="1"/>
</dbReference>
<accession>A0A8B6G1E2</accession>
<dbReference type="Gene3D" id="2.120.10.30">
    <property type="entry name" value="TolB, C-terminal domain"/>
    <property type="match status" value="1"/>
</dbReference>
<proteinExistence type="predicted"/>
<dbReference type="PANTHER" id="PTHR24104">
    <property type="entry name" value="E3 UBIQUITIN-PROTEIN LIGASE NHLRC1-RELATED"/>
    <property type="match status" value="1"/>
</dbReference>